<comment type="similarity">
    <text evidence="5 7 9">Belongs to the PTH family.</text>
</comment>
<evidence type="ECO:0000256" key="8">
    <source>
        <dbReference type="RuleBase" id="RU000673"/>
    </source>
</evidence>
<dbReference type="HAMAP" id="MF_00083">
    <property type="entry name" value="Pept_tRNA_hydro_bact"/>
    <property type="match status" value="1"/>
</dbReference>
<name>A0A072N1T0_9GAMM</name>
<feature type="site" description="Stabilizes the basic form of H active site to accept a proton" evidence="7">
    <location>
        <position position="96"/>
    </location>
</feature>
<gene>
    <name evidence="7" type="primary">pth</name>
    <name evidence="10" type="ORF">D777_02300</name>
</gene>
<dbReference type="Pfam" id="PF01195">
    <property type="entry name" value="Pept_tRNA_hydro"/>
    <property type="match status" value="1"/>
</dbReference>
<evidence type="ECO:0000256" key="9">
    <source>
        <dbReference type="RuleBase" id="RU004320"/>
    </source>
</evidence>
<evidence type="ECO:0000256" key="3">
    <source>
        <dbReference type="ARBA" id="ARBA00022801"/>
    </source>
</evidence>
<feature type="binding site" evidence="7">
    <location>
        <position position="69"/>
    </location>
    <ligand>
        <name>tRNA</name>
        <dbReference type="ChEBI" id="CHEBI:17843"/>
    </ligand>
</feature>
<reference evidence="10 11" key="1">
    <citation type="submission" date="2012-12" db="EMBL/GenBank/DDBJ databases">
        <title>Genome assembly of Marinobacter sp. AK21.</title>
        <authorList>
            <person name="Khatri I."/>
            <person name="Kumar R."/>
            <person name="Vaidya B."/>
            <person name="Subramanian S."/>
            <person name="Pinnaka A."/>
        </authorList>
    </citation>
    <scope>NUCLEOTIDE SEQUENCE [LARGE SCALE GENOMIC DNA]</scope>
    <source>
        <strain evidence="10 11">AK21</strain>
    </source>
</reference>
<dbReference type="PROSITE" id="PS01195">
    <property type="entry name" value="PEPT_TRNA_HYDROL_1"/>
    <property type="match status" value="1"/>
</dbReference>
<dbReference type="STRING" id="1137280.D777_02300"/>
<dbReference type="InterPro" id="IPR018171">
    <property type="entry name" value="Pept_tRNA_hydro_CS"/>
</dbReference>
<evidence type="ECO:0000256" key="6">
    <source>
        <dbReference type="ARBA" id="ARBA00050038"/>
    </source>
</evidence>
<comment type="caution">
    <text evidence="10">The sequence shown here is derived from an EMBL/GenBank/DDBJ whole genome shotgun (WGS) entry which is preliminary data.</text>
</comment>
<dbReference type="SUPFAM" id="SSF53178">
    <property type="entry name" value="Peptidyl-tRNA hydrolase-like"/>
    <property type="match status" value="1"/>
</dbReference>
<dbReference type="PANTHER" id="PTHR17224">
    <property type="entry name" value="PEPTIDYL-TRNA HYDROLASE"/>
    <property type="match status" value="1"/>
</dbReference>
<proteinExistence type="inferred from homology"/>
<comment type="catalytic activity">
    <reaction evidence="7 8">
        <text>an N-acyl-L-alpha-aminoacyl-tRNA + H2O = an N-acyl-L-amino acid + a tRNA + H(+)</text>
        <dbReference type="Rhea" id="RHEA:54448"/>
        <dbReference type="Rhea" id="RHEA-COMP:10123"/>
        <dbReference type="Rhea" id="RHEA-COMP:13883"/>
        <dbReference type="ChEBI" id="CHEBI:15377"/>
        <dbReference type="ChEBI" id="CHEBI:15378"/>
        <dbReference type="ChEBI" id="CHEBI:59874"/>
        <dbReference type="ChEBI" id="CHEBI:78442"/>
        <dbReference type="ChEBI" id="CHEBI:138191"/>
        <dbReference type="EC" id="3.1.1.29"/>
    </reaction>
</comment>
<feature type="active site" description="Proton acceptor" evidence="7">
    <location>
        <position position="23"/>
    </location>
</feature>
<dbReference type="PROSITE" id="PS01196">
    <property type="entry name" value="PEPT_TRNA_HYDROL_2"/>
    <property type="match status" value="1"/>
</dbReference>
<dbReference type="GO" id="GO:0072344">
    <property type="term" value="P:rescue of stalled ribosome"/>
    <property type="evidence" value="ECO:0007669"/>
    <property type="project" value="UniProtKB-UniRule"/>
</dbReference>
<keyword evidence="4 7" id="KW-0694">RNA-binding</keyword>
<dbReference type="Proteomes" id="UP000035057">
    <property type="component" value="Unassembled WGS sequence"/>
</dbReference>
<evidence type="ECO:0000256" key="7">
    <source>
        <dbReference type="HAMAP-Rule" id="MF_00083"/>
    </source>
</evidence>
<comment type="function">
    <text evidence="7">Catalyzes the release of premature peptidyl moieties from peptidyl-tRNA molecules trapped in stalled 50S ribosomal subunits, and thus maintains levels of free tRNAs and 50S ribosomes.</text>
</comment>
<comment type="subcellular location">
    <subcellularLocation>
        <location evidence="7">Cytoplasm</location>
    </subcellularLocation>
</comment>
<dbReference type="InterPro" id="IPR036416">
    <property type="entry name" value="Pept_tRNA_hydro_sf"/>
</dbReference>
<dbReference type="NCBIfam" id="TIGR00447">
    <property type="entry name" value="pth"/>
    <property type="match status" value="1"/>
</dbReference>
<evidence type="ECO:0000256" key="4">
    <source>
        <dbReference type="ARBA" id="ARBA00022884"/>
    </source>
</evidence>
<comment type="subunit">
    <text evidence="7">Monomer.</text>
</comment>
<evidence type="ECO:0000313" key="11">
    <source>
        <dbReference type="Proteomes" id="UP000035057"/>
    </source>
</evidence>
<comment type="function">
    <text evidence="7">Hydrolyzes ribosome-free peptidyl-tRNAs (with 1 or more amino acids incorporated), which drop off the ribosome during protein synthesis, or as a result of ribosome stalling.</text>
</comment>
<feature type="binding site" evidence="7">
    <location>
        <position position="18"/>
    </location>
    <ligand>
        <name>tRNA</name>
        <dbReference type="ChEBI" id="CHEBI:17843"/>
    </ligand>
</feature>
<protein>
    <recommendedName>
        <fullName evidence="6 7">Peptidyl-tRNA hydrolase</fullName>
        <shortName evidence="7">Pth</shortName>
        <ecNumber evidence="1 7">3.1.1.29</ecNumber>
    </recommendedName>
</protein>
<keyword evidence="3 7" id="KW-0378">Hydrolase</keyword>
<evidence type="ECO:0000256" key="1">
    <source>
        <dbReference type="ARBA" id="ARBA00013260"/>
    </source>
</evidence>
<dbReference type="GO" id="GO:0004045">
    <property type="term" value="F:peptidyl-tRNA hydrolase activity"/>
    <property type="evidence" value="ECO:0007669"/>
    <property type="project" value="UniProtKB-UniRule"/>
</dbReference>
<dbReference type="Gene3D" id="3.40.50.1470">
    <property type="entry name" value="Peptidyl-tRNA hydrolase"/>
    <property type="match status" value="1"/>
</dbReference>
<dbReference type="EC" id="3.1.1.29" evidence="1 7"/>
<keyword evidence="11" id="KW-1185">Reference proteome</keyword>
<feature type="binding site" evidence="7">
    <location>
        <position position="71"/>
    </location>
    <ligand>
        <name>tRNA</name>
        <dbReference type="ChEBI" id="CHEBI:17843"/>
    </ligand>
</feature>
<dbReference type="AlphaFoldDB" id="A0A072N1T0"/>
<sequence>MAQDIVMVVGLGNPGSDYENTRHNAGALFVEALARQAGQTLRPEKKYHGLYARIHWQGLDLHLLNPTTFMNRSGLSIKALADFFKISPEQILVAHDELDLPPGTAKLKKGGGHGGHNGLRDTIAHLGTNAFQRLRLGIGHPGDSRKVTGFVLGRLGKQETEELNAVFDEVIRVLPDAANGKLAAAMNRLHSFKPTA</sequence>
<dbReference type="GO" id="GO:0005737">
    <property type="term" value="C:cytoplasm"/>
    <property type="evidence" value="ECO:0007669"/>
    <property type="project" value="UniProtKB-SubCell"/>
</dbReference>
<keyword evidence="2 7" id="KW-0820">tRNA-binding</keyword>
<dbReference type="CDD" id="cd00462">
    <property type="entry name" value="PTH"/>
    <property type="match status" value="1"/>
</dbReference>
<feature type="site" description="Discriminates between blocked and unblocked aminoacyl-tRNA" evidence="7">
    <location>
        <position position="13"/>
    </location>
</feature>
<accession>A0A072N1T0</accession>
<keyword evidence="7" id="KW-0963">Cytoplasm</keyword>
<evidence type="ECO:0000256" key="5">
    <source>
        <dbReference type="ARBA" id="ARBA00038063"/>
    </source>
</evidence>
<dbReference type="GO" id="GO:0006515">
    <property type="term" value="P:protein quality control for misfolded or incompletely synthesized proteins"/>
    <property type="evidence" value="ECO:0007669"/>
    <property type="project" value="UniProtKB-UniRule"/>
</dbReference>
<dbReference type="OrthoDB" id="9800507at2"/>
<feature type="binding site" evidence="7">
    <location>
        <position position="117"/>
    </location>
    <ligand>
        <name>tRNA</name>
        <dbReference type="ChEBI" id="CHEBI:17843"/>
    </ligand>
</feature>
<evidence type="ECO:0000313" key="10">
    <source>
        <dbReference type="EMBL" id="KEF31147.1"/>
    </source>
</evidence>
<evidence type="ECO:0000256" key="2">
    <source>
        <dbReference type="ARBA" id="ARBA00022555"/>
    </source>
</evidence>
<dbReference type="InterPro" id="IPR001328">
    <property type="entry name" value="Pept_tRNA_hydro"/>
</dbReference>
<dbReference type="RefSeq" id="WP_036131798.1">
    <property type="nucleotide sequence ID" value="NZ_ANIE01000006.1"/>
</dbReference>
<dbReference type="EMBL" id="ANIE01000006">
    <property type="protein sequence ID" value="KEF31147.1"/>
    <property type="molecule type" value="Genomic_DNA"/>
</dbReference>
<dbReference type="GO" id="GO:0000049">
    <property type="term" value="F:tRNA binding"/>
    <property type="evidence" value="ECO:0007669"/>
    <property type="project" value="UniProtKB-UniRule"/>
</dbReference>
<organism evidence="10 11">
    <name type="scientific">Marinobacter nitratireducens</name>
    <dbReference type="NCBI Taxonomy" id="1137280"/>
    <lineage>
        <taxon>Bacteria</taxon>
        <taxon>Pseudomonadati</taxon>
        <taxon>Pseudomonadota</taxon>
        <taxon>Gammaproteobacteria</taxon>
        <taxon>Pseudomonadales</taxon>
        <taxon>Marinobacteraceae</taxon>
        <taxon>Marinobacter</taxon>
    </lineage>
</organism>
<dbReference type="PATRIC" id="fig|1137280.3.peg.2116"/>
<dbReference type="FunFam" id="3.40.50.1470:FF:000001">
    <property type="entry name" value="Peptidyl-tRNA hydrolase"/>
    <property type="match status" value="1"/>
</dbReference>
<dbReference type="PANTHER" id="PTHR17224:SF1">
    <property type="entry name" value="PEPTIDYL-TRNA HYDROLASE"/>
    <property type="match status" value="1"/>
</dbReference>